<evidence type="ECO:0000313" key="1">
    <source>
        <dbReference type="EMBL" id="KAJ1943985.1"/>
    </source>
</evidence>
<comment type="caution">
    <text evidence="1">The sequence shown here is derived from an EMBL/GenBank/DDBJ whole genome shotgun (WGS) entry which is preliminary data.</text>
</comment>
<feature type="non-terminal residue" evidence="1">
    <location>
        <position position="202"/>
    </location>
</feature>
<dbReference type="EMBL" id="JANBPW010001570">
    <property type="protein sequence ID" value="KAJ1943985.1"/>
    <property type="molecule type" value="Genomic_DNA"/>
</dbReference>
<protein>
    <submittedName>
        <fullName evidence="1">Uncharacterized protein</fullName>
    </submittedName>
</protein>
<organism evidence="1 2">
    <name type="scientific">Linderina macrospora</name>
    <dbReference type="NCBI Taxonomy" id="4868"/>
    <lineage>
        <taxon>Eukaryota</taxon>
        <taxon>Fungi</taxon>
        <taxon>Fungi incertae sedis</taxon>
        <taxon>Zoopagomycota</taxon>
        <taxon>Kickxellomycotina</taxon>
        <taxon>Kickxellomycetes</taxon>
        <taxon>Kickxellales</taxon>
        <taxon>Kickxellaceae</taxon>
        <taxon>Linderina</taxon>
    </lineage>
</organism>
<proteinExistence type="predicted"/>
<gene>
    <name evidence="1" type="ORF">FBU59_002734</name>
</gene>
<keyword evidence="2" id="KW-1185">Reference proteome</keyword>
<dbReference type="Proteomes" id="UP001150603">
    <property type="component" value="Unassembled WGS sequence"/>
</dbReference>
<evidence type="ECO:0000313" key="2">
    <source>
        <dbReference type="Proteomes" id="UP001150603"/>
    </source>
</evidence>
<name>A0ACC1JAC3_9FUNG</name>
<reference evidence="1" key="1">
    <citation type="submission" date="2022-07" db="EMBL/GenBank/DDBJ databases">
        <title>Phylogenomic reconstructions and comparative analyses of Kickxellomycotina fungi.</title>
        <authorList>
            <person name="Reynolds N.K."/>
            <person name="Stajich J.E."/>
            <person name="Barry K."/>
            <person name="Grigoriev I.V."/>
            <person name="Crous P."/>
            <person name="Smith M.E."/>
        </authorList>
    </citation>
    <scope>NUCLEOTIDE SEQUENCE</scope>
    <source>
        <strain evidence="1">NRRL 5244</strain>
    </source>
</reference>
<accession>A0ACC1JAC3</accession>
<sequence>MTPGVRGRQSEWDIPTPRRPTDNHGRLTARREETGAEEYAADRAEWERAQQQLERDWYTVDESGGTDDAHNPFADYVEHDSQQEAKLIGKQQTQKMTARQKQYNKDNDMWVNSRLVQSGLVQQTGASDDDDDEDRVHLLVHDLKPKFLEGSILTKMEMVKTVLDPTSDMAVFARKGSALVRERREKRERMKATRDAVNMAGT</sequence>